<evidence type="ECO:0000313" key="5">
    <source>
        <dbReference type="EMBL" id="BDB99513.1"/>
    </source>
</evidence>
<evidence type="ECO:0000313" key="6">
    <source>
        <dbReference type="EMBL" id="BDB99825.1"/>
    </source>
</evidence>
<accession>A0AAQ4CUN2</accession>
<gene>
    <name evidence="4" type="ORF">SACC_15680</name>
    <name evidence="5" type="ORF">SACC_25300</name>
    <name evidence="6" type="ORF">SACC_28420</name>
</gene>
<keyword evidence="1" id="KW-1133">Transmembrane helix</keyword>
<dbReference type="InterPro" id="IPR002559">
    <property type="entry name" value="Transposase_11"/>
</dbReference>
<dbReference type="KEGG" id="scas:SACC_15680"/>
<reference evidence="5" key="1">
    <citation type="submission" date="2021-10" db="EMBL/GenBank/DDBJ databases">
        <authorList>
            <person name="Sakai H."/>
            <person name="Kurosawa N."/>
        </authorList>
    </citation>
    <scope>NUCLEOTIDE SEQUENCE</scope>
    <source>
        <strain evidence="5">JCM32116</strain>
    </source>
</reference>
<dbReference type="Pfam" id="PF14210">
    <property type="entry name" value="DUF4322"/>
    <property type="match status" value="1"/>
</dbReference>
<dbReference type="AlphaFoldDB" id="A0AAQ4CUN2"/>
<dbReference type="InterPro" id="IPR012337">
    <property type="entry name" value="RNaseH-like_sf"/>
</dbReference>
<keyword evidence="1" id="KW-0472">Membrane</keyword>
<protein>
    <submittedName>
        <fullName evidence="5">ISH3 family transposase ISSto14</fullName>
    </submittedName>
</protein>
<dbReference type="RefSeq" id="WP_229569857.1">
    <property type="nucleotide sequence ID" value="NZ_AP025226.1"/>
</dbReference>
<dbReference type="PANTHER" id="PTHR33252">
    <property type="entry name" value="THIRD ORF IN TRANSPOSON ISC1160"/>
    <property type="match status" value="1"/>
</dbReference>
<dbReference type="EMBL" id="AP025226">
    <property type="protein sequence ID" value="BDB99825.1"/>
    <property type="molecule type" value="Genomic_DNA"/>
</dbReference>
<dbReference type="GO" id="GO:0003677">
    <property type="term" value="F:DNA binding"/>
    <property type="evidence" value="ECO:0007669"/>
    <property type="project" value="InterPro"/>
</dbReference>
<proteinExistence type="predicted"/>
<evidence type="ECO:0000313" key="4">
    <source>
        <dbReference type="EMBL" id="BDB98551.1"/>
    </source>
</evidence>
<feature type="domain" description="Transposase IS4-like" evidence="2">
    <location>
        <begin position="91"/>
        <end position="273"/>
    </location>
</feature>
<name>A0AAQ4CUN2_9CREN</name>
<evidence type="ECO:0000259" key="3">
    <source>
        <dbReference type="Pfam" id="PF14210"/>
    </source>
</evidence>
<evidence type="ECO:0000256" key="1">
    <source>
        <dbReference type="SAM" id="Phobius"/>
    </source>
</evidence>
<dbReference type="KEGG" id="scas:SACC_28420"/>
<dbReference type="SUPFAM" id="SSF53098">
    <property type="entry name" value="Ribonuclease H-like"/>
    <property type="match status" value="1"/>
</dbReference>
<dbReference type="Proteomes" id="UP001319921">
    <property type="component" value="Chromosome"/>
</dbReference>
<reference evidence="5 7" key="2">
    <citation type="journal article" date="2022" name="Microbiol. Resour. Announc.">
        <title>Complete Genome Sequence of the Hyperthermophilic and Acidophilic Archaeon Saccharolobus caldissimus Strain HS-3T.</title>
        <authorList>
            <person name="Sakai H.D."/>
            <person name="Kurosawa N."/>
        </authorList>
    </citation>
    <scope>NUCLEOTIDE SEQUENCE [LARGE SCALE GENOMIC DNA]</scope>
    <source>
        <strain evidence="5 7">JCM32116</strain>
    </source>
</reference>
<dbReference type="GO" id="GO:0006313">
    <property type="term" value="P:DNA transposition"/>
    <property type="evidence" value="ECO:0007669"/>
    <property type="project" value="InterPro"/>
</dbReference>
<sequence length="340" mass="38929">MIIPGSVHPKTLAQIKEKLFSIINFKGRKAEEVKKTLVTAALTKDSVENKAKEFGISPQTVRNYVEEQPQVIEQMLNMIKTISIKELGGRKRVKISIDWTSIKYKGKPIEGLSGSEKGYAWSYATATTRVKGKTLILAFTRIEKGMTRLEIVENLIQQILALGLEIELVTLDAGFYSVDVINYLSRFNFIIGVPVEKVGIHRNFDGDYTAKSNGKNATFRLIVHHGREKEYLAKGTNLDVNRSIIVKWYNKVRTPIETSYKLIKSFLIFTSSRSWLFRLFIFVLAMLIYTLYLLLKGTTSKEDFRLLLTILLLQDNITILQEYLVKLFYLFFNSLELFSG</sequence>
<dbReference type="GeneID" id="68867571"/>
<evidence type="ECO:0000259" key="2">
    <source>
        <dbReference type="Pfam" id="PF01609"/>
    </source>
</evidence>
<dbReference type="Pfam" id="PF01609">
    <property type="entry name" value="DDE_Tnp_1"/>
    <property type="match status" value="1"/>
</dbReference>
<keyword evidence="7" id="KW-1185">Reference proteome</keyword>
<dbReference type="GO" id="GO:0004803">
    <property type="term" value="F:transposase activity"/>
    <property type="evidence" value="ECO:0007669"/>
    <property type="project" value="InterPro"/>
</dbReference>
<organism evidence="5 7">
    <name type="scientific">Saccharolobus caldissimus</name>
    <dbReference type="NCBI Taxonomy" id="1702097"/>
    <lineage>
        <taxon>Archaea</taxon>
        <taxon>Thermoproteota</taxon>
        <taxon>Thermoprotei</taxon>
        <taxon>Sulfolobales</taxon>
        <taxon>Sulfolobaceae</taxon>
        <taxon>Saccharolobus</taxon>
    </lineage>
</organism>
<dbReference type="EMBL" id="AP025226">
    <property type="protein sequence ID" value="BDB99513.1"/>
    <property type="molecule type" value="Genomic_DNA"/>
</dbReference>
<feature type="transmembrane region" description="Helical" evidence="1">
    <location>
        <begin position="275"/>
        <end position="295"/>
    </location>
</feature>
<dbReference type="PANTHER" id="PTHR33252:SF2">
    <property type="entry name" value="TRANSPOSASE IS4-LIKE DOMAIN-CONTAINING PROTEIN"/>
    <property type="match status" value="1"/>
</dbReference>
<keyword evidence="1" id="KW-0812">Transmembrane</keyword>
<dbReference type="KEGG" id="scas:SACC_25300"/>
<feature type="domain" description="DUF4322" evidence="3">
    <location>
        <begin position="2"/>
        <end position="67"/>
    </location>
</feature>
<evidence type="ECO:0000313" key="7">
    <source>
        <dbReference type="Proteomes" id="UP001319921"/>
    </source>
</evidence>
<dbReference type="EMBL" id="AP025226">
    <property type="protein sequence ID" value="BDB98551.1"/>
    <property type="molecule type" value="Genomic_DNA"/>
</dbReference>
<dbReference type="InterPro" id="IPR025471">
    <property type="entry name" value="DUF4322"/>
</dbReference>